<evidence type="ECO:0000256" key="6">
    <source>
        <dbReference type="PIRSR" id="PIRSR005700-1"/>
    </source>
</evidence>
<dbReference type="GO" id="GO:0043418">
    <property type="term" value="P:homocysteine catabolic process"/>
    <property type="evidence" value="ECO:0007669"/>
    <property type="project" value="TreeGrafter"/>
</dbReference>
<dbReference type="Gene3D" id="3.90.70.10">
    <property type="entry name" value="Cysteine proteinases"/>
    <property type="match status" value="1"/>
</dbReference>
<name>A0A179CRD5_9LACO</name>
<dbReference type="AlphaFoldDB" id="A0A179CRD5"/>
<comment type="similarity">
    <text evidence="5">Belongs to the peptidase C1 family.</text>
</comment>
<comment type="caution">
    <text evidence="7">The sequence shown here is derived from an EMBL/GenBank/DDBJ whole genome shotgun (WGS) entry which is preliminary data.</text>
</comment>
<dbReference type="PIRSF" id="PIRSF005700">
    <property type="entry name" value="PepC"/>
    <property type="match status" value="1"/>
</dbReference>
<evidence type="ECO:0000256" key="3">
    <source>
        <dbReference type="ARBA" id="ARBA00022801"/>
    </source>
</evidence>
<feature type="active site" evidence="6">
    <location>
        <position position="386"/>
    </location>
</feature>
<dbReference type="CDD" id="cd00585">
    <property type="entry name" value="Peptidase_C1B"/>
    <property type="match status" value="1"/>
</dbReference>
<dbReference type="Proteomes" id="UP000078520">
    <property type="component" value="Unassembled WGS sequence"/>
</dbReference>
<accession>A0A179CRD5</accession>
<comment type="subcellular location">
    <subcellularLocation>
        <location evidence="1">Cytoplasm</location>
    </subcellularLocation>
</comment>
<proteinExistence type="inferred from homology"/>
<dbReference type="EMBL" id="LVKI01000030">
    <property type="protein sequence ID" value="OAQ07433.1"/>
    <property type="molecule type" value="Genomic_DNA"/>
</dbReference>
<dbReference type="GO" id="GO:0070005">
    <property type="term" value="F:cysteine-type aminopeptidase activity"/>
    <property type="evidence" value="ECO:0007669"/>
    <property type="project" value="InterPro"/>
</dbReference>
<gene>
    <name evidence="7" type="ORF">A3O14_00285</name>
</gene>
<dbReference type="PANTHER" id="PTHR10363:SF2">
    <property type="entry name" value="BLEOMYCIN HYDROLASE"/>
    <property type="match status" value="1"/>
</dbReference>
<dbReference type="OrthoDB" id="1111399at2"/>
<dbReference type="GO" id="GO:0009636">
    <property type="term" value="P:response to toxic substance"/>
    <property type="evidence" value="ECO:0007669"/>
    <property type="project" value="TreeGrafter"/>
</dbReference>
<dbReference type="Pfam" id="PF03051">
    <property type="entry name" value="Peptidase_C1_2"/>
    <property type="match status" value="1"/>
</dbReference>
<dbReference type="SUPFAM" id="SSF54001">
    <property type="entry name" value="Cysteine proteinases"/>
    <property type="match status" value="1"/>
</dbReference>
<dbReference type="PANTHER" id="PTHR10363">
    <property type="entry name" value="BLEOMYCIN HYDROLASE"/>
    <property type="match status" value="1"/>
</dbReference>
<keyword evidence="5 7" id="KW-0031">Aminopeptidase</keyword>
<evidence type="ECO:0000313" key="7">
    <source>
        <dbReference type="EMBL" id="OAQ07433.1"/>
    </source>
</evidence>
<evidence type="ECO:0000256" key="5">
    <source>
        <dbReference type="PIRNR" id="PIRNR005700"/>
    </source>
</evidence>
<dbReference type="GO" id="GO:0006508">
    <property type="term" value="P:proteolysis"/>
    <property type="evidence" value="ECO:0007669"/>
    <property type="project" value="UniProtKB-KW"/>
</dbReference>
<dbReference type="InterPro" id="IPR004134">
    <property type="entry name" value="Peptidase_C1B"/>
</dbReference>
<protein>
    <recommendedName>
        <fullName evidence="5">Aminopeptidase</fullName>
    </recommendedName>
</protein>
<organism evidence="7 8">
    <name type="scientific">Ligilactobacillus aviarius</name>
    <dbReference type="NCBI Taxonomy" id="1606"/>
    <lineage>
        <taxon>Bacteria</taxon>
        <taxon>Bacillati</taxon>
        <taxon>Bacillota</taxon>
        <taxon>Bacilli</taxon>
        <taxon>Lactobacillales</taxon>
        <taxon>Lactobacillaceae</taxon>
        <taxon>Ligilactobacillus</taxon>
    </lineage>
</organism>
<sequence>MMTTEQDITYQDLQKFNQDYEQTPASASLGRAVQENGVIAASRNYAAKRDLNRVFSIEVETGAVTAQKKSGRCWLFATLNTMRHEFEKKYNVKDFQFSQNYNSFFDRLEKANHYLEEVIRLADRPSDDRELLDVLNWNDNDGGQWANAAALIDKYGVVPQSVMPETFASDQTSDLNSSLNLKLSKDAMHLREMKAAGKSDEELRAYKKEALSDIYRMLVYAFGQPPVKFDFEYRDQDKKYHIDRDLTPKSFFEKYCKRNFDDYVCLLDAPDHEMDQKYGLPSQDYIYNGKHIEFLNVGTQELKDAVIASLKNGETVWFGCDVLQDLDRQKGYLSSEFFKQGELFNVDLELSKKDRLMSRNGEVSHAMTFTGVDIVDGKPTKWKVENSWGSKIGDQGYFVMSDEWFDKYVYEVIINQKYISEHAKQVNGQAKIDLPAWDSLR</sequence>
<feature type="active site" evidence="6">
    <location>
        <position position="73"/>
    </location>
</feature>
<dbReference type="RefSeq" id="WP_064208234.1">
    <property type="nucleotide sequence ID" value="NZ_LVKC01000009.1"/>
</dbReference>
<feature type="active site" evidence="6">
    <location>
        <position position="365"/>
    </location>
</feature>
<evidence type="ECO:0000256" key="1">
    <source>
        <dbReference type="ARBA" id="ARBA00004496"/>
    </source>
</evidence>
<keyword evidence="4 5" id="KW-0788">Thiol protease</keyword>
<keyword evidence="2 5" id="KW-0645">Protease</keyword>
<reference evidence="8" key="1">
    <citation type="submission" date="2016-03" db="EMBL/GenBank/DDBJ databases">
        <authorList>
            <person name="Johnson T.J."/>
            <person name="Youmans B."/>
            <person name="Case K."/>
            <person name="Noll S."/>
        </authorList>
    </citation>
    <scope>NUCLEOTIDE SEQUENCE [LARGE SCALE GENOMIC DNA]</scope>
    <source>
        <strain evidence="8">UMNLAv8</strain>
    </source>
</reference>
<evidence type="ECO:0000256" key="4">
    <source>
        <dbReference type="ARBA" id="ARBA00022807"/>
    </source>
</evidence>
<dbReference type="InterPro" id="IPR000169">
    <property type="entry name" value="Pept_cys_AS"/>
</dbReference>
<dbReference type="GO" id="GO:0005737">
    <property type="term" value="C:cytoplasm"/>
    <property type="evidence" value="ECO:0007669"/>
    <property type="project" value="UniProtKB-SubCell"/>
</dbReference>
<evidence type="ECO:0000313" key="8">
    <source>
        <dbReference type="Proteomes" id="UP000078520"/>
    </source>
</evidence>
<keyword evidence="3 5" id="KW-0378">Hydrolase</keyword>
<evidence type="ECO:0000256" key="2">
    <source>
        <dbReference type="ARBA" id="ARBA00022670"/>
    </source>
</evidence>
<dbReference type="PROSITE" id="PS00139">
    <property type="entry name" value="THIOL_PROTEASE_CYS"/>
    <property type="match status" value="1"/>
</dbReference>
<dbReference type="InterPro" id="IPR038765">
    <property type="entry name" value="Papain-like_cys_pep_sf"/>
</dbReference>